<accession>A0A2C9V8H4</accession>
<protein>
    <submittedName>
        <fullName evidence="1">Uncharacterized protein</fullName>
    </submittedName>
</protein>
<proteinExistence type="predicted"/>
<reference evidence="1" key="1">
    <citation type="submission" date="2016-02" db="EMBL/GenBank/DDBJ databases">
        <title>WGS assembly of Manihot esculenta.</title>
        <authorList>
            <person name="Bredeson J.V."/>
            <person name="Prochnik S.E."/>
            <person name="Lyons J.B."/>
            <person name="Schmutz J."/>
            <person name="Grimwood J."/>
            <person name="Vrebalov J."/>
            <person name="Bart R.S."/>
            <person name="Amuge T."/>
            <person name="Ferguson M.E."/>
            <person name="Green R."/>
            <person name="Putnam N."/>
            <person name="Stites J."/>
            <person name="Rounsley S."/>
            <person name="Rokhsar D.S."/>
        </authorList>
    </citation>
    <scope>NUCLEOTIDE SEQUENCE [LARGE SCALE GENOMIC DNA]</scope>
    <source>
        <tissue evidence="1">Leaf</tissue>
    </source>
</reference>
<sequence length="52" mass="6419">MLLIANMEIFIMHHDIDYLINGSQTQLKKMEKERDRRRPVILYWSRLNLMSR</sequence>
<organism evidence="1">
    <name type="scientific">Manihot esculenta</name>
    <name type="common">Cassava</name>
    <name type="synonym">Jatropha manihot</name>
    <dbReference type="NCBI Taxonomy" id="3983"/>
    <lineage>
        <taxon>Eukaryota</taxon>
        <taxon>Viridiplantae</taxon>
        <taxon>Streptophyta</taxon>
        <taxon>Embryophyta</taxon>
        <taxon>Tracheophyta</taxon>
        <taxon>Spermatophyta</taxon>
        <taxon>Magnoliopsida</taxon>
        <taxon>eudicotyledons</taxon>
        <taxon>Gunneridae</taxon>
        <taxon>Pentapetalae</taxon>
        <taxon>rosids</taxon>
        <taxon>fabids</taxon>
        <taxon>Malpighiales</taxon>
        <taxon>Euphorbiaceae</taxon>
        <taxon>Crotonoideae</taxon>
        <taxon>Manihoteae</taxon>
        <taxon>Manihot</taxon>
    </lineage>
</organism>
<gene>
    <name evidence="1" type="ORF">MANES_09G065600</name>
</gene>
<evidence type="ECO:0000313" key="1">
    <source>
        <dbReference type="EMBL" id="OAY40994.1"/>
    </source>
</evidence>
<dbReference type="EMBL" id="CM004395">
    <property type="protein sequence ID" value="OAY40994.1"/>
    <property type="molecule type" value="Genomic_DNA"/>
</dbReference>
<dbReference type="AlphaFoldDB" id="A0A2C9V8H4"/>
<name>A0A2C9V8H4_MANES</name>